<dbReference type="EC" id="3.6.5.n1" evidence="11 12"/>
<dbReference type="CDD" id="cd01890">
    <property type="entry name" value="LepA"/>
    <property type="match status" value="1"/>
</dbReference>
<dbReference type="FunFam" id="3.40.50.300:FF:000078">
    <property type="entry name" value="Elongation factor 4"/>
    <property type="match status" value="1"/>
</dbReference>
<dbReference type="NCBIfam" id="TIGR00231">
    <property type="entry name" value="small_GTP"/>
    <property type="match status" value="1"/>
</dbReference>
<evidence type="ECO:0000256" key="4">
    <source>
        <dbReference type="ARBA" id="ARBA00022801"/>
    </source>
</evidence>
<name>A0A1F5YHZ4_9BACT</name>
<evidence type="ECO:0000256" key="5">
    <source>
        <dbReference type="ARBA" id="ARBA00022917"/>
    </source>
</evidence>
<evidence type="ECO:0000256" key="6">
    <source>
        <dbReference type="ARBA" id="ARBA00023134"/>
    </source>
</evidence>
<dbReference type="Gene3D" id="2.40.30.10">
    <property type="entry name" value="Translation factors"/>
    <property type="match status" value="1"/>
</dbReference>
<organism evidence="14 15">
    <name type="scientific">Candidatus Gottesmanbacteria bacterium RBG_16_38_7b</name>
    <dbReference type="NCBI Taxonomy" id="1798372"/>
    <lineage>
        <taxon>Bacteria</taxon>
        <taxon>Candidatus Gottesmaniibacteriota</taxon>
    </lineage>
</organism>
<dbReference type="Proteomes" id="UP000177396">
    <property type="component" value="Unassembled WGS sequence"/>
</dbReference>
<dbReference type="GO" id="GO:0043022">
    <property type="term" value="F:ribosome binding"/>
    <property type="evidence" value="ECO:0007669"/>
    <property type="project" value="UniProtKB-UniRule"/>
</dbReference>
<feature type="binding site" evidence="12">
    <location>
        <begin position="133"/>
        <end position="136"/>
    </location>
    <ligand>
        <name>GTP</name>
        <dbReference type="ChEBI" id="CHEBI:37565"/>
    </ligand>
</feature>
<dbReference type="InterPro" id="IPR000640">
    <property type="entry name" value="EFG_V-like"/>
</dbReference>
<keyword evidence="14" id="KW-0251">Elongation factor</keyword>
<evidence type="ECO:0000256" key="8">
    <source>
        <dbReference type="ARBA" id="ARBA00050293"/>
    </source>
</evidence>
<evidence type="ECO:0000256" key="12">
    <source>
        <dbReference type="HAMAP-Rule" id="MF_00071"/>
    </source>
</evidence>
<dbReference type="InterPro" id="IPR006297">
    <property type="entry name" value="EF-4"/>
</dbReference>
<keyword evidence="2 12" id="KW-1003">Cell membrane</keyword>
<evidence type="ECO:0000256" key="3">
    <source>
        <dbReference type="ARBA" id="ARBA00022741"/>
    </source>
</evidence>
<dbReference type="Pfam" id="PF06421">
    <property type="entry name" value="LepA_C"/>
    <property type="match status" value="1"/>
</dbReference>
<dbReference type="Gene3D" id="3.40.50.300">
    <property type="entry name" value="P-loop containing nucleotide triphosphate hydrolases"/>
    <property type="match status" value="1"/>
</dbReference>
<accession>A0A1F5YHZ4</accession>
<evidence type="ECO:0000259" key="13">
    <source>
        <dbReference type="PROSITE" id="PS51722"/>
    </source>
</evidence>
<dbReference type="InterPro" id="IPR031157">
    <property type="entry name" value="G_TR_CS"/>
</dbReference>
<dbReference type="FunFam" id="3.30.70.240:FF:000007">
    <property type="entry name" value="Translation factor GUF1, mitochondrial"/>
    <property type="match status" value="1"/>
</dbReference>
<dbReference type="InterPro" id="IPR027417">
    <property type="entry name" value="P-loop_NTPase"/>
</dbReference>
<dbReference type="EMBL" id="MFJB01000048">
    <property type="protein sequence ID" value="OGF99828.1"/>
    <property type="molecule type" value="Genomic_DNA"/>
</dbReference>
<dbReference type="GO" id="GO:0005886">
    <property type="term" value="C:plasma membrane"/>
    <property type="evidence" value="ECO:0007669"/>
    <property type="project" value="UniProtKB-SubCell"/>
</dbReference>
<dbReference type="GO" id="GO:0005525">
    <property type="term" value="F:GTP binding"/>
    <property type="evidence" value="ECO:0007669"/>
    <property type="project" value="UniProtKB-UniRule"/>
</dbReference>
<feature type="domain" description="Tr-type G" evidence="13">
    <location>
        <begin position="5"/>
        <end position="186"/>
    </location>
</feature>
<evidence type="ECO:0000313" key="15">
    <source>
        <dbReference type="Proteomes" id="UP000177396"/>
    </source>
</evidence>
<dbReference type="Pfam" id="PF00009">
    <property type="entry name" value="GTP_EFTU"/>
    <property type="match status" value="1"/>
</dbReference>
<comment type="similarity">
    <text evidence="1 12">Belongs to the TRAFAC class translation factor GTPase superfamily. Classic translation factor GTPase family. LepA subfamily.</text>
</comment>
<dbReference type="InterPro" id="IPR000795">
    <property type="entry name" value="T_Tr_GTP-bd_dom"/>
</dbReference>
<dbReference type="InterPro" id="IPR035654">
    <property type="entry name" value="LepA_IV"/>
</dbReference>
<keyword evidence="4 12" id="KW-0378">Hydrolase</keyword>
<dbReference type="SUPFAM" id="SSF50447">
    <property type="entry name" value="Translation proteins"/>
    <property type="match status" value="1"/>
</dbReference>
<evidence type="ECO:0000256" key="10">
    <source>
        <dbReference type="ARBA" id="ARBA00061052"/>
    </source>
</evidence>
<dbReference type="InterPro" id="IPR035647">
    <property type="entry name" value="EFG_III/V"/>
</dbReference>
<dbReference type="SUPFAM" id="SSF52540">
    <property type="entry name" value="P-loop containing nucleoside triphosphate hydrolases"/>
    <property type="match status" value="1"/>
</dbReference>
<dbReference type="InterPro" id="IPR013842">
    <property type="entry name" value="LepA_CTD"/>
</dbReference>
<keyword evidence="3 12" id="KW-0547">Nucleotide-binding</keyword>
<dbReference type="InterPro" id="IPR005225">
    <property type="entry name" value="Small_GTP-bd"/>
</dbReference>
<dbReference type="PANTHER" id="PTHR43512:SF4">
    <property type="entry name" value="TRANSLATION FACTOR GUF1 HOMOLOG, CHLOROPLASTIC"/>
    <property type="match status" value="1"/>
</dbReference>
<comment type="catalytic activity">
    <reaction evidence="8 12">
        <text>GTP + H2O = GDP + phosphate + H(+)</text>
        <dbReference type="Rhea" id="RHEA:19669"/>
        <dbReference type="ChEBI" id="CHEBI:15377"/>
        <dbReference type="ChEBI" id="CHEBI:15378"/>
        <dbReference type="ChEBI" id="CHEBI:37565"/>
        <dbReference type="ChEBI" id="CHEBI:43474"/>
        <dbReference type="ChEBI" id="CHEBI:58189"/>
        <dbReference type="EC" id="3.6.5.n1"/>
    </reaction>
</comment>
<dbReference type="PRINTS" id="PR00315">
    <property type="entry name" value="ELONGATNFCT"/>
</dbReference>
<dbReference type="CDD" id="cd03709">
    <property type="entry name" value="lepA_C"/>
    <property type="match status" value="1"/>
</dbReference>
<comment type="function">
    <text evidence="9 12">Required for accurate and efficient protein synthesis under certain stress conditions. May act as a fidelity factor of the translation reaction, by catalyzing a one-codon backward translocation of tRNAs on improperly translocated ribosomes. Back-translocation proceeds from a post-translocation (POST) complex to a pre-translocation (PRE) complex, thus giving elongation factor G a second chance to translocate the tRNAs correctly. Binds to ribosomes in a GTP-dependent manner.</text>
</comment>
<dbReference type="Pfam" id="PF00679">
    <property type="entry name" value="EFG_C"/>
    <property type="match status" value="1"/>
</dbReference>
<protein>
    <recommendedName>
        <fullName evidence="11 12">Elongation factor 4</fullName>
        <shortName evidence="12">EF-4</shortName>
        <ecNumber evidence="11 12">3.6.5.n1</ecNumber>
    </recommendedName>
    <alternativeName>
        <fullName evidence="12">Ribosomal back-translocase LepA</fullName>
    </alternativeName>
</protein>
<dbReference type="FunFam" id="3.30.70.2570:FF:000001">
    <property type="entry name" value="Translation factor GUF1, mitochondrial"/>
    <property type="match status" value="1"/>
</dbReference>
<dbReference type="AlphaFoldDB" id="A0A1F5YHZ4"/>
<evidence type="ECO:0000256" key="1">
    <source>
        <dbReference type="ARBA" id="ARBA00005454"/>
    </source>
</evidence>
<dbReference type="Gene3D" id="3.30.70.240">
    <property type="match status" value="1"/>
</dbReference>
<reference evidence="14 15" key="1">
    <citation type="journal article" date="2016" name="Nat. Commun.">
        <title>Thousands of microbial genomes shed light on interconnected biogeochemical processes in an aquifer system.</title>
        <authorList>
            <person name="Anantharaman K."/>
            <person name="Brown C.T."/>
            <person name="Hug L.A."/>
            <person name="Sharon I."/>
            <person name="Castelle C.J."/>
            <person name="Probst A.J."/>
            <person name="Thomas B.C."/>
            <person name="Singh A."/>
            <person name="Wilkins M.J."/>
            <person name="Karaoz U."/>
            <person name="Brodie E.L."/>
            <person name="Williams K.H."/>
            <person name="Hubbard S.S."/>
            <person name="Banfield J.F."/>
        </authorList>
    </citation>
    <scope>NUCLEOTIDE SEQUENCE [LARGE SCALE GENOMIC DNA]</scope>
</reference>
<comment type="caution">
    <text evidence="14">The sequence shown here is derived from an EMBL/GenBank/DDBJ whole genome shotgun (WGS) entry which is preliminary data.</text>
</comment>
<dbReference type="PANTHER" id="PTHR43512">
    <property type="entry name" value="TRANSLATION FACTOR GUF1-RELATED"/>
    <property type="match status" value="1"/>
</dbReference>
<keyword evidence="7 12" id="KW-0472">Membrane</keyword>
<evidence type="ECO:0000256" key="9">
    <source>
        <dbReference type="ARBA" id="ARBA00057626"/>
    </source>
</evidence>
<evidence type="ECO:0000256" key="11">
    <source>
        <dbReference type="ARBA" id="ARBA00066744"/>
    </source>
</evidence>
<evidence type="ECO:0000313" key="14">
    <source>
        <dbReference type="EMBL" id="OGF99828.1"/>
    </source>
</evidence>
<dbReference type="PROSITE" id="PS00301">
    <property type="entry name" value="G_TR_1"/>
    <property type="match status" value="1"/>
</dbReference>
<dbReference type="Gene3D" id="3.30.70.870">
    <property type="entry name" value="Elongation Factor G (Translational Gtpase), domain 3"/>
    <property type="match status" value="1"/>
</dbReference>
<sequence length="601" mass="67730">MIDPKFIRNFAIVAHIDHGKSTLADRLLELTKTIDQRKMVNQILDSNPIERERGITIKLAPVRMKYAYDNQLYILNLIDTPGHVDFSYEVSRSLSACEGILLVVDAATGIQAQTVAHYNLIKKHNLKIIPVINKIDLPTANINEVSKQLKVNFQFKEEDIILISAKLGTNIEQILKAVIEKIPSPNGLTDNLRALVFSSHYDPHLGIIVYVRIKDGYINKTQNLENQKLFKFMASGAIFKPLEIGIFTPRKTPQNTLTLGEVGYIATGLKNIKLAQIGDTLINEGEKNNPLPGFLPPTPYVYLSLFPTDANDYLNLRQGLEKLQLSDCSITIKPTSSPMLGKGFLSGFLGLLHAEITRERLYREFNLNLITTIPTVEYQVTLKSGLTIKVKSPEEYPDPSLINYVSEPVMLLSIFTPKEYVGNIMQLCHEKRATFIDLQYFDQQAHLTYFMPLSEIIINFFDRLKSISSGFASLNYEFYQHQQVDIIKLDILINKTKAEAFSQLVVREKASQVANKLVNRLKELVPKHLFPIGIQAAIGGKIIARADISALKKDVTAKLYGGDRTRKDKLLDIQKRGKKKMKSLGLVAIPQEVFLQVHSSN</sequence>
<evidence type="ECO:0000256" key="2">
    <source>
        <dbReference type="ARBA" id="ARBA00022475"/>
    </source>
</evidence>
<dbReference type="GO" id="GO:0003746">
    <property type="term" value="F:translation elongation factor activity"/>
    <property type="evidence" value="ECO:0007669"/>
    <property type="project" value="UniProtKB-UniRule"/>
</dbReference>
<dbReference type="NCBIfam" id="TIGR01393">
    <property type="entry name" value="lepA"/>
    <property type="match status" value="1"/>
</dbReference>
<comment type="similarity">
    <text evidence="10">Belongs to the GTP-binding elongation factor family. LepA subfamily.</text>
</comment>
<dbReference type="InterPro" id="IPR009000">
    <property type="entry name" value="Transl_B-barrel_sf"/>
</dbReference>
<dbReference type="PROSITE" id="PS51722">
    <property type="entry name" value="G_TR_2"/>
    <property type="match status" value="1"/>
</dbReference>
<dbReference type="GO" id="GO:0003924">
    <property type="term" value="F:GTPase activity"/>
    <property type="evidence" value="ECO:0007669"/>
    <property type="project" value="UniProtKB-UniRule"/>
</dbReference>
<keyword evidence="6 12" id="KW-0342">GTP-binding</keyword>
<gene>
    <name evidence="12" type="primary">lepA</name>
    <name evidence="14" type="ORF">A2153_05495</name>
</gene>
<dbReference type="HAMAP" id="MF_00071">
    <property type="entry name" value="LepA"/>
    <property type="match status" value="1"/>
</dbReference>
<dbReference type="Gene3D" id="3.30.70.2570">
    <property type="entry name" value="Elongation factor 4, C-terminal domain"/>
    <property type="match status" value="1"/>
</dbReference>
<feature type="binding site" evidence="12">
    <location>
        <begin position="17"/>
        <end position="22"/>
    </location>
    <ligand>
        <name>GTP</name>
        <dbReference type="ChEBI" id="CHEBI:37565"/>
    </ligand>
</feature>
<proteinExistence type="inferred from homology"/>
<comment type="subcellular location">
    <subcellularLocation>
        <location evidence="12">Cell membrane</location>
        <topology evidence="12">Peripheral membrane protein</topology>
        <orientation evidence="12">Cytoplasmic side</orientation>
    </subcellularLocation>
</comment>
<dbReference type="SUPFAM" id="SSF54980">
    <property type="entry name" value="EF-G C-terminal domain-like"/>
    <property type="match status" value="2"/>
</dbReference>
<evidence type="ECO:0000256" key="7">
    <source>
        <dbReference type="ARBA" id="ARBA00023136"/>
    </source>
</evidence>
<dbReference type="GO" id="GO:0045727">
    <property type="term" value="P:positive regulation of translation"/>
    <property type="evidence" value="ECO:0007669"/>
    <property type="project" value="UniProtKB-UniRule"/>
</dbReference>
<keyword evidence="5 12" id="KW-0648">Protein biosynthesis</keyword>
<dbReference type="InterPro" id="IPR038363">
    <property type="entry name" value="LepA_C_sf"/>
</dbReference>